<dbReference type="GO" id="GO:0035361">
    <property type="term" value="C:Cul8-RING ubiquitin ligase complex"/>
    <property type="evidence" value="ECO:0007669"/>
    <property type="project" value="TreeGrafter"/>
</dbReference>
<dbReference type="Proteomes" id="UP000738325">
    <property type="component" value="Unassembled WGS sequence"/>
</dbReference>
<dbReference type="GO" id="GO:0005634">
    <property type="term" value="C:nucleus"/>
    <property type="evidence" value="ECO:0007669"/>
    <property type="project" value="TreeGrafter"/>
</dbReference>
<protein>
    <recommendedName>
        <fullName evidence="2">BRCT domain-containing protein</fullName>
    </recommendedName>
</protein>
<sequence>MSLSEELNEPRQDMDPSASDDDTAQAVITSTEGAASQEHRRSSIEHHEAMDLLFQDVVFYLNPFFGRAKAAELETVLKANGALKVQLPFPKSDRILEQVDVGNLSVPTHIITDDLDFPDYKHASARGIHIVLPTWVQKSLKNGALQDERHFSADPSLIFSGLVMTTTELPTFDRELIRDAVEDYGGIYTSDITTDVTHLIALAPSGDKYNYVMKHPDLGIKTVLPHWFQLCCNLKRLLPETIYQFPSPPMLDSKYSPNRTELPQGYAPLLFSNSNKSVVAFLTEPSEHGTRFLEGFRILLGDDLSIVPDLRARIEEKIEQAGGILAAEYSSLQVDIVICRFRAGFLYTKASKDGKIVASNDWLLHVLQTGELPSPKASLLHYPIPPEPIPGMSSLVMTISNYHGPVREYLKRMIVAAGAKYKPTLSGKNAEEPTTHIICGNASGEKYVSGNMWNVKVVNHIWLEDCYQVWSMQSETKPRYTLFPANNQLSLVFGAKILPDTLEDWIPWDEDENEDENEDGGMSHLQPLEGSNTTSSLSYEMPSRTSNSTLELQPGEDRELGQRDGHQEQEELDHNIVKTGPGVEVESELSSFRLSTPPLKAFSALDREPQSDSATSSPSALPSTSNSSAVDGQGVSSIRVVSRKRGAALQASKALQKIVPDMNEFQEELRDEKKASKKKKKHLISEDAKTDDAESIDLEEMDIPLALPHKKQTATQVKRRRISMGSVGDRSTPARSDEDNDGEELENVADTSTSWTQSKKVRRGAKSDKEKEKERRDVSMEVDTAADQSAGLGAAAGAGKLKRVRFVSTGVKEQGAAQLRVLKSLGIMPATTVEKCTHLVATSIARTGKFLIALLQGKIIVREEWLQACINANAIVDEDSYRIEDHANEQKLGMHLYESLERAREKRVFENCVFYLSPSMMHDMPGLKSVIEAGGGRSSTLLQTGLGFLKDRLVKAKKNKSGTGAGSSKGKTSGRRKGAVGSSDGNSSEDDSDSEEVVAVVSNDKDREMWQPILDAGAHVYSHDLISISVLTQRLDLGETHALA</sequence>
<feature type="region of interest" description="Disordered" evidence="1">
    <location>
        <begin position="511"/>
        <end position="591"/>
    </location>
</feature>
<feature type="region of interest" description="Disordered" evidence="1">
    <location>
        <begin position="707"/>
        <end position="782"/>
    </location>
</feature>
<keyword evidence="4" id="KW-1185">Reference proteome</keyword>
<dbReference type="PANTHER" id="PTHR47667">
    <property type="entry name" value="REGULATOR OF TY1 TRANSPOSITION PROTEIN 107"/>
    <property type="match status" value="1"/>
</dbReference>
<feature type="region of interest" description="Disordered" evidence="1">
    <location>
        <begin position="669"/>
        <end position="691"/>
    </location>
</feature>
<evidence type="ECO:0000259" key="2">
    <source>
        <dbReference type="PROSITE" id="PS50172"/>
    </source>
</evidence>
<feature type="compositionally biased region" description="Basic and acidic residues" evidence="1">
    <location>
        <begin position="555"/>
        <end position="576"/>
    </location>
</feature>
<proteinExistence type="predicted"/>
<feature type="domain" description="BRCT" evidence="2">
    <location>
        <begin position="384"/>
        <end position="468"/>
    </location>
</feature>
<feature type="compositionally biased region" description="Basic and acidic residues" evidence="1">
    <location>
        <begin position="765"/>
        <end position="779"/>
    </location>
</feature>
<dbReference type="SUPFAM" id="SSF52113">
    <property type="entry name" value="BRCT domain"/>
    <property type="match status" value="5"/>
</dbReference>
<dbReference type="CDD" id="cd18432">
    <property type="entry name" value="BRCT_PAXIP1_rpt6_like"/>
    <property type="match status" value="1"/>
</dbReference>
<feature type="domain" description="BRCT" evidence="2">
    <location>
        <begin position="288"/>
        <end position="380"/>
    </location>
</feature>
<feature type="region of interest" description="Disordered" evidence="1">
    <location>
        <begin position="959"/>
        <end position="998"/>
    </location>
</feature>
<dbReference type="EMBL" id="JAAAIP010000337">
    <property type="protein sequence ID" value="KAG0319132.1"/>
    <property type="molecule type" value="Genomic_DNA"/>
</dbReference>
<dbReference type="AlphaFoldDB" id="A0A9P6RFI8"/>
<gene>
    <name evidence="3" type="ORF">BGZ99_005277</name>
</gene>
<dbReference type="InterPro" id="IPR001357">
    <property type="entry name" value="BRCT_dom"/>
</dbReference>
<feature type="region of interest" description="Disordered" evidence="1">
    <location>
        <begin position="605"/>
        <end position="635"/>
    </location>
</feature>
<dbReference type="Pfam" id="PF12738">
    <property type="entry name" value="PTCB-BRCT"/>
    <property type="match status" value="1"/>
</dbReference>
<feature type="region of interest" description="Disordered" evidence="1">
    <location>
        <begin position="1"/>
        <end position="25"/>
    </location>
</feature>
<comment type="caution">
    <text evidence="3">The sequence shown here is derived from an EMBL/GenBank/DDBJ whole genome shotgun (WGS) entry which is preliminary data.</text>
</comment>
<feature type="compositionally biased region" description="Low complexity" evidence="1">
    <location>
        <begin position="611"/>
        <end position="629"/>
    </location>
</feature>
<dbReference type="InterPro" id="IPR053036">
    <property type="entry name" value="CellCycle_DNARepair_Reg"/>
</dbReference>
<dbReference type="Pfam" id="PF00533">
    <property type="entry name" value="BRCT"/>
    <property type="match status" value="1"/>
</dbReference>
<dbReference type="GO" id="GO:0006302">
    <property type="term" value="P:double-strand break repair"/>
    <property type="evidence" value="ECO:0007669"/>
    <property type="project" value="TreeGrafter"/>
</dbReference>
<dbReference type="CDD" id="cd17743">
    <property type="entry name" value="BRCT_BRC1_like_rpt5"/>
    <property type="match status" value="1"/>
</dbReference>
<dbReference type="Pfam" id="PF16770">
    <property type="entry name" value="RTT107_BRCT_5"/>
    <property type="match status" value="1"/>
</dbReference>
<dbReference type="CDD" id="cd00027">
    <property type="entry name" value="BRCT"/>
    <property type="match status" value="1"/>
</dbReference>
<accession>A0A9P6RFI8</accession>
<dbReference type="OrthoDB" id="342264at2759"/>
<feature type="domain" description="BRCT" evidence="2">
    <location>
        <begin position="820"/>
        <end position="883"/>
    </location>
</feature>
<evidence type="ECO:0000313" key="4">
    <source>
        <dbReference type="Proteomes" id="UP000738325"/>
    </source>
</evidence>
<evidence type="ECO:0000256" key="1">
    <source>
        <dbReference type="SAM" id="MobiDB-lite"/>
    </source>
</evidence>
<reference evidence="3" key="1">
    <citation type="journal article" date="2020" name="Fungal Divers.">
        <title>Resolving the Mortierellaceae phylogeny through synthesis of multi-gene phylogenetics and phylogenomics.</title>
        <authorList>
            <person name="Vandepol N."/>
            <person name="Liber J."/>
            <person name="Desiro A."/>
            <person name="Na H."/>
            <person name="Kennedy M."/>
            <person name="Barry K."/>
            <person name="Grigoriev I.V."/>
            <person name="Miller A.N."/>
            <person name="O'Donnell K."/>
            <person name="Stajich J.E."/>
            <person name="Bonito G."/>
        </authorList>
    </citation>
    <scope>NUCLEOTIDE SEQUENCE</scope>
    <source>
        <strain evidence="3">REB-010B</strain>
    </source>
</reference>
<feature type="compositionally biased region" description="Polar residues" evidence="1">
    <location>
        <begin position="529"/>
        <end position="551"/>
    </location>
</feature>
<feature type="compositionally biased region" description="Polar residues" evidence="1">
    <location>
        <begin position="749"/>
        <end position="758"/>
    </location>
</feature>
<dbReference type="GO" id="GO:1990683">
    <property type="term" value="P:DNA double-strand break attachment to nuclear envelope"/>
    <property type="evidence" value="ECO:0007669"/>
    <property type="project" value="TreeGrafter"/>
</dbReference>
<feature type="compositionally biased region" description="Acidic residues" evidence="1">
    <location>
        <begin position="987"/>
        <end position="996"/>
    </location>
</feature>
<organism evidence="3 4">
    <name type="scientific">Dissophora globulifera</name>
    <dbReference type="NCBI Taxonomy" id="979702"/>
    <lineage>
        <taxon>Eukaryota</taxon>
        <taxon>Fungi</taxon>
        <taxon>Fungi incertae sedis</taxon>
        <taxon>Mucoromycota</taxon>
        <taxon>Mortierellomycotina</taxon>
        <taxon>Mortierellomycetes</taxon>
        <taxon>Mortierellales</taxon>
        <taxon>Mortierellaceae</taxon>
        <taxon>Dissophora</taxon>
    </lineage>
</organism>
<dbReference type="PANTHER" id="PTHR47667:SF1">
    <property type="entry name" value="REGULATOR OF TY1 TRANSPOSITION PROTEIN 107"/>
    <property type="match status" value="1"/>
</dbReference>
<feature type="domain" description="BRCT" evidence="2">
    <location>
        <begin position="49"/>
        <end position="153"/>
    </location>
</feature>
<evidence type="ECO:0000313" key="3">
    <source>
        <dbReference type="EMBL" id="KAG0319132.1"/>
    </source>
</evidence>
<dbReference type="Gene3D" id="3.40.50.10190">
    <property type="entry name" value="BRCT domain"/>
    <property type="match status" value="5"/>
</dbReference>
<dbReference type="CDD" id="cd18436">
    <property type="entry name" value="BRCT_BRC1_like_rpt2"/>
    <property type="match status" value="1"/>
</dbReference>
<feature type="compositionally biased region" description="Basic residues" evidence="1">
    <location>
        <begin position="708"/>
        <end position="722"/>
    </location>
</feature>
<feature type="compositionally biased region" description="Acidic residues" evidence="1">
    <location>
        <begin position="738"/>
        <end position="747"/>
    </location>
</feature>
<dbReference type="PROSITE" id="PS50172">
    <property type="entry name" value="BRCT"/>
    <property type="match status" value="5"/>
</dbReference>
<name>A0A9P6RFI8_9FUNG</name>
<dbReference type="SMART" id="SM00292">
    <property type="entry name" value="BRCT"/>
    <property type="match status" value="5"/>
</dbReference>
<dbReference type="InterPro" id="IPR036420">
    <property type="entry name" value="BRCT_dom_sf"/>
</dbReference>
<feature type="domain" description="BRCT" evidence="2">
    <location>
        <begin position="154"/>
        <end position="245"/>
    </location>
</feature>